<name>A0A6A5S9G6_9PLEO</name>
<dbReference type="OrthoDB" id="5387995at2759"/>
<gene>
    <name evidence="2" type="ORF">EJ02DRAFT_304748</name>
</gene>
<evidence type="ECO:0000313" key="2">
    <source>
        <dbReference type="EMBL" id="KAF1936429.1"/>
    </source>
</evidence>
<dbReference type="Proteomes" id="UP000800038">
    <property type="component" value="Unassembled WGS sequence"/>
</dbReference>
<dbReference type="AlphaFoldDB" id="A0A6A5S9G6"/>
<proteinExistence type="predicted"/>
<reference evidence="2" key="1">
    <citation type="journal article" date="2020" name="Stud. Mycol.">
        <title>101 Dothideomycetes genomes: a test case for predicting lifestyles and emergence of pathogens.</title>
        <authorList>
            <person name="Haridas S."/>
            <person name="Albert R."/>
            <person name="Binder M."/>
            <person name="Bloem J."/>
            <person name="Labutti K."/>
            <person name="Salamov A."/>
            <person name="Andreopoulos B."/>
            <person name="Baker S."/>
            <person name="Barry K."/>
            <person name="Bills G."/>
            <person name="Bluhm B."/>
            <person name="Cannon C."/>
            <person name="Castanera R."/>
            <person name="Culley D."/>
            <person name="Daum C."/>
            <person name="Ezra D."/>
            <person name="Gonzalez J."/>
            <person name="Henrissat B."/>
            <person name="Kuo A."/>
            <person name="Liang C."/>
            <person name="Lipzen A."/>
            <person name="Lutzoni F."/>
            <person name="Magnuson J."/>
            <person name="Mondo S."/>
            <person name="Nolan M."/>
            <person name="Ohm R."/>
            <person name="Pangilinan J."/>
            <person name="Park H.-J."/>
            <person name="Ramirez L."/>
            <person name="Alfaro M."/>
            <person name="Sun H."/>
            <person name="Tritt A."/>
            <person name="Yoshinaga Y."/>
            <person name="Zwiers L.-H."/>
            <person name="Turgeon B."/>
            <person name="Goodwin S."/>
            <person name="Spatafora J."/>
            <person name="Crous P."/>
            <person name="Grigoriev I."/>
        </authorList>
    </citation>
    <scope>NUCLEOTIDE SEQUENCE</scope>
    <source>
        <strain evidence="2">CBS 161.51</strain>
    </source>
</reference>
<accession>A0A6A5S9G6</accession>
<feature type="non-terminal residue" evidence="2">
    <location>
        <position position="149"/>
    </location>
</feature>
<protein>
    <submittedName>
        <fullName evidence="2">Uncharacterized protein</fullName>
    </submittedName>
</protein>
<feature type="region of interest" description="Disordered" evidence="1">
    <location>
        <begin position="1"/>
        <end position="20"/>
    </location>
</feature>
<evidence type="ECO:0000256" key="1">
    <source>
        <dbReference type="SAM" id="MobiDB-lite"/>
    </source>
</evidence>
<sequence length="149" mass="16881">MRLTFLPQPPASRPKKRSRAVADIDGEHSCMQKKKRRLRLFLITSRLSPQFSHPATNIVDRGNSKIAVWAKQKGLGRNLLRKAAILNGIRRRKISAREVHGGCERILADQEKEEAELELARLEFNYGSVDTYTRPVHSQTRSVPPSATV</sequence>
<evidence type="ECO:0000313" key="3">
    <source>
        <dbReference type="Proteomes" id="UP000800038"/>
    </source>
</evidence>
<keyword evidence="3" id="KW-1185">Reference proteome</keyword>
<dbReference type="EMBL" id="ML976189">
    <property type="protein sequence ID" value="KAF1936429.1"/>
    <property type="molecule type" value="Genomic_DNA"/>
</dbReference>
<organism evidence="2 3">
    <name type="scientific">Clathrospora elynae</name>
    <dbReference type="NCBI Taxonomy" id="706981"/>
    <lineage>
        <taxon>Eukaryota</taxon>
        <taxon>Fungi</taxon>
        <taxon>Dikarya</taxon>
        <taxon>Ascomycota</taxon>
        <taxon>Pezizomycotina</taxon>
        <taxon>Dothideomycetes</taxon>
        <taxon>Pleosporomycetidae</taxon>
        <taxon>Pleosporales</taxon>
        <taxon>Diademaceae</taxon>
        <taxon>Clathrospora</taxon>
    </lineage>
</organism>